<dbReference type="Proteomes" id="UP000182264">
    <property type="component" value="Chromosome"/>
</dbReference>
<proteinExistence type="predicted"/>
<gene>
    <name evidence="1" type="ORF">A7E75_01975</name>
</gene>
<name>A0A1L3GDN8_SYNAC</name>
<dbReference type="STRING" id="29542.A6070_10595"/>
<accession>A0A1L3GDN8</accession>
<evidence type="ECO:0000313" key="2">
    <source>
        <dbReference type="Proteomes" id="UP000182264"/>
    </source>
</evidence>
<sequence length="146" mass="16089">MSAQDVKTRDRYLVFPGFVPGSWGVCHLRIVRGQRKTLYIASEIRHNPGPSITNAIHGIWRTVQGEHCASNNAVLVEHYSDAAVYGDKWPGNRLAIVTIRKGRPSWQHITSKALATAVGCSVANLVVPHDRLVIPAQAENMGCREP</sequence>
<evidence type="ECO:0000313" key="1">
    <source>
        <dbReference type="EMBL" id="APG23925.1"/>
    </source>
</evidence>
<reference evidence="1 2" key="1">
    <citation type="journal article" date="2017" name="Genome Announc.">
        <title>Complete Genome Sequences of Two Acetylene-Fermenting Pelobacter acetylenicus Strains.</title>
        <authorList>
            <person name="Sutton J.M."/>
            <person name="Baesman S.M."/>
            <person name="Fierst J.L."/>
            <person name="Poret-Peterson A.T."/>
            <person name="Oremland R.S."/>
            <person name="Dunlap D.S."/>
            <person name="Akob D.M."/>
        </authorList>
    </citation>
    <scope>NUCLEOTIDE SEQUENCE [LARGE SCALE GENOMIC DNA]</scope>
    <source>
        <strain evidence="1 2">DSM 3247</strain>
    </source>
</reference>
<keyword evidence="2" id="KW-1185">Reference proteome</keyword>
<organism evidence="1 2">
    <name type="scientific">Syntrophotalea acetylenica</name>
    <name type="common">Pelobacter acetylenicus</name>
    <dbReference type="NCBI Taxonomy" id="29542"/>
    <lineage>
        <taxon>Bacteria</taxon>
        <taxon>Pseudomonadati</taxon>
        <taxon>Thermodesulfobacteriota</taxon>
        <taxon>Desulfuromonadia</taxon>
        <taxon>Desulfuromonadales</taxon>
        <taxon>Syntrophotaleaceae</taxon>
        <taxon>Syntrophotalea</taxon>
    </lineage>
</organism>
<dbReference type="OrthoDB" id="5402291at2"/>
<dbReference type="KEGG" id="pace:A6070_10595"/>
<dbReference type="EMBL" id="CP015518">
    <property type="protein sequence ID" value="APG23925.1"/>
    <property type="molecule type" value="Genomic_DNA"/>
</dbReference>
<protein>
    <submittedName>
        <fullName evidence="1">Uncharacterized protein</fullName>
    </submittedName>
</protein>
<dbReference type="AlphaFoldDB" id="A0A1L3GDN8"/>
<dbReference type="RefSeq" id="WP_072285740.1">
    <property type="nucleotide sequence ID" value="NZ_CP015455.1"/>
</dbReference>